<feature type="transmembrane region" description="Helical" evidence="1">
    <location>
        <begin position="54"/>
        <end position="83"/>
    </location>
</feature>
<gene>
    <name evidence="2" type="ORF">PML95_01590</name>
</gene>
<evidence type="ECO:0000313" key="3">
    <source>
        <dbReference type="Proteomes" id="UP001179600"/>
    </source>
</evidence>
<sequence>MYKRFIVNFFVNTLIVNMLYMFIILILPYVLVLLGNKTFDLKPDVFGYPLFKAYVGNGVISSEVTILGIILATTIALIFTFFIEKRRK</sequence>
<dbReference type="Proteomes" id="UP001179600">
    <property type="component" value="Chromosome"/>
</dbReference>
<accession>A0AAE9XFV0</accession>
<keyword evidence="1" id="KW-1133">Transmembrane helix</keyword>
<keyword evidence="1" id="KW-0472">Membrane</keyword>
<name>A0AAE9XFV0_9ENTE</name>
<proteinExistence type="predicted"/>
<dbReference type="AlphaFoldDB" id="A0AAE9XFV0"/>
<dbReference type="RefSeq" id="WP_272163470.1">
    <property type="nucleotide sequence ID" value="NZ_CP116507.1"/>
</dbReference>
<feature type="transmembrane region" description="Helical" evidence="1">
    <location>
        <begin position="9"/>
        <end position="34"/>
    </location>
</feature>
<evidence type="ECO:0000256" key="1">
    <source>
        <dbReference type="SAM" id="Phobius"/>
    </source>
</evidence>
<keyword evidence="1" id="KW-0812">Transmembrane</keyword>
<organism evidence="2 3">
    <name type="scientific">Vagococcus lutrae</name>
    <dbReference type="NCBI Taxonomy" id="81947"/>
    <lineage>
        <taxon>Bacteria</taxon>
        <taxon>Bacillati</taxon>
        <taxon>Bacillota</taxon>
        <taxon>Bacilli</taxon>
        <taxon>Lactobacillales</taxon>
        <taxon>Enterococcaceae</taxon>
        <taxon>Vagococcus</taxon>
    </lineage>
</organism>
<reference evidence="2" key="1">
    <citation type="submission" date="2023-01" db="EMBL/GenBank/DDBJ databases">
        <title>Oxazolidinone resistance genes in florfenicol resistant enterococci from beef cattle and veal calves at slaughter.</title>
        <authorList>
            <person name="Biggel M."/>
        </authorList>
    </citation>
    <scope>NUCLEOTIDE SEQUENCE</scope>
    <source>
        <strain evidence="2">K204-1</strain>
    </source>
</reference>
<evidence type="ECO:0000313" key="2">
    <source>
        <dbReference type="EMBL" id="WCG22966.1"/>
    </source>
</evidence>
<dbReference type="EMBL" id="CP116507">
    <property type="protein sequence ID" value="WCG22966.1"/>
    <property type="molecule type" value="Genomic_DNA"/>
</dbReference>
<protein>
    <submittedName>
        <fullName evidence="2">Uncharacterized protein</fullName>
    </submittedName>
</protein>